<dbReference type="PANTHER" id="PTHR35546">
    <property type="entry name" value="F-BOX PROTEIN INTERACTION DOMAIN PROTEIN-RELATED"/>
    <property type="match status" value="1"/>
</dbReference>
<dbReference type="STRING" id="429701.A0A2G9H1T4"/>
<dbReference type="Pfam" id="PF00646">
    <property type="entry name" value="F-box"/>
    <property type="match status" value="1"/>
</dbReference>
<protein>
    <recommendedName>
        <fullName evidence="1">F-box domain-containing protein</fullName>
    </recommendedName>
</protein>
<dbReference type="Proteomes" id="UP000231279">
    <property type="component" value="Unassembled WGS sequence"/>
</dbReference>
<name>A0A2G9H1T4_9LAMI</name>
<keyword evidence="3" id="KW-1185">Reference proteome</keyword>
<evidence type="ECO:0000313" key="2">
    <source>
        <dbReference type="EMBL" id="PIN11489.1"/>
    </source>
</evidence>
<dbReference type="Gene3D" id="1.20.1280.50">
    <property type="match status" value="1"/>
</dbReference>
<sequence>MDSKKSSFPRSAAIIGSNDDLLIEILLFLPATSLVRFQSVSKHWRSLILSPRFSRLHTLHHRRRHKPRPSFLLRCSITSQFFCRSSPHGQKDYFICNPTTRKYRKLVLADETEDRVRGIFIVFDPAKSPYYKVFSFRCNEDWYYKCTVEVYDSETRTWSEKVKISDIPRQIINGVYWNDAIYFIRPRVLSCCFPFEDDSYEIHWFNGIPRVRSPGAKKNHVMESNGHLHYVVLSLHPGKNQVYVFERDADFGSWFLMYEVSLNPISVTFAGNNIISLLGFLTRILRCWLILRQKVISRRDNCSFCLRMLISSSRLLLLFDLFLPSLRKTLGKDKSN</sequence>
<dbReference type="OrthoDB" id="605328at2759"/>
<dbReference type="AlphaFoldDB" id="A0A2G9H1T4"/>
<proteinExistence type="predicted"/>
<dbReference type="SUPFAM" id="SSF117281">
    <property type="entry name" value="Kelch motif"/>
    <property type="match status" value="1"/>
</dbReference>
<dbReference type="InterPro" id="IPR055290">
    <property type="entry name" value="At3g26010-like"/>
</dbReference>
<dbReference type="InterPro" id="IPR001810">
    <property type="entry name" value="F-box_dom"/>
</dbReference>
<reference evidence="3" key="1">
    <citation type="journal article" date="2018" name="Gigascience">
        <title>Genome assembly of the Pink Ipe (Handroanthus impetiginosus, Bignoniaceae), a highly valued, ecologically keystone Neotropical timber forest tree.</title>
        <authorList>
            <person name="Silva-Junior O.B."/>
            <person name="Grattapaglia D."/>
            <person name="Novaes E."/>
            <person name="Collevatti R.G."/>
        </authorList>
    </citation>
    <scope>NUCLEOTIDE SEQUENCE [LARGE SCALE GENOMIC DNA]</scope>
    <source>
        <strain evidence="3">cv. UFG-1</strain>
    </source>
</reference>
<comment type="caution">
    <text evidence="2">The sequence shown here is derived from an EMBL/GenBank/DDBJ whole genome shotgun (WGS) entry which is preliminary data.</text>
</comment>
<dbReference type="InterPro" id="IPR036047">
    <property type="entry name" value="F-box-like_dom_sf"/>
</dbReference>
<evidence type="ECO:0000259" key="1">
    <source>
        <dbReference type="SMART" id="SM00256"/>
    </source>
</evidence>
<dbReference type="SMART" id="SM00256">
    <property type="entry name" value="FBOX"/>
    <property type="match status" value="1"/>
</dbReference>
<feature type="domain" description="F-box" evidence="1">
    <location>
        <begin position="19"/>
        <end position="57"/>
    </location>
</feature>
<dbReference type="CDD" id="cd22157">
    <property type="entry name" value="F-box_AtFBW1-like"/>
    <property type="match status" value="1"/>
</dbReference>
<dbReference type="SUPFAM" id="SSF81383">
    <property type="entry name" value="F-box domain"/>
    <property type="match status" value="1"/>
</dbReference>
<dbReference type="InterPro" id="IPR015915">
    <property type="entry name" value="Kelch-typ_b-propeller"/>
</dbReference>
<dbReference type="EMBL" id="NKXS01002928">
    <property type="protein sequence ID" value="PIN11489.1"/>
    <property type="molecule type" value="Genomic_DNA"/>
</dbReference>
<accession>A0A2G9H1T4</accession>
<gene>
    <name evidence="2" type="ORF">CDL12_15911</name>
</gene>
<evidence type="ECO:0000313" key="3">
    <source>
        <dbReference type="Proteomes" id="UP000231279"/>
    </source>
</evidence>
<dbReference type="PANTHER" id="PTHR35546:SF134">
    <property type="entry name" value="F-BOX ASSOCIATED DOMAIN-CONTAINING PROTEIN"/>
    <property type="match status" value="1"/>
</dbReference>
<organism evidence="2 3">
    <name type="scientific">Handroanthus impetiginosus</name>
    <dbReference type="NCBI Taxonomy" id="429701"/>
    <lineage>
        <taxon>Eukaryota</taxon>
        <taxon>Viridiplantae</taxon>
        <taxon>Streptophyta</taxon>
        <taxon>Embryophyta</taxon>
        <taxon>Tracheophyta</taxon>
        <taxon>Spermatophyta</taxon>
        <taxon>Magnoliopsida</taxon>
        <taxon>eudicotyledons</taxon>
        <taxon>Gunneridae</taxon>
        <taxon>Pentapetalae</taxon>
        <taxon>asterids</taxon>
        <taxon>lamiids</taxon>
        <taxon>Lamiales</taxon>
        <taxon>Bignoniaceae</taxon>
        <taxon>Crescentiina</taxon>
        <taxon>Tabebuia alliance</taxon>
        <taxon>Handroanthus</taxon>
    </lineage>
</organism>